<dbReference type="InterPro" id="IPR020018">
    <property type="entry name" value="Motility-assoc_lipoprot_GldH"/>
</dbReference>
<name>A0AAJ6BIV3_9BACT</name>
<feature type="signal peptide" evidence="1">
    <location>
        <begin position="1"/>
        <end position="22"/>
    </location>
</feature>
<feature type="chain" id="PRO_5042611724" evidence="1">
    <location>
        <begin position="23"/>
        <end position="160"/>
    </location>
</feature>
<evidence type="ECO:0000256" key="1">
    <source>
        <dbReference type="SAM" id="SignalP"/>
    </source>
</evidence>
<dbReference type="NCBIfam" id="TIGR03511">
    <property type="entry name" value="GldH_lipo"/>
    <property type="match status" value="1"/>
</dbReference>
<gene>
    <name evidence="2" type="ORF">P0Y53_03905</name>
</gene>
<keyword evidence="2" id="KW-0449">Lipoprotein</keyword>
<dbReference type="Pfam" id="PF14109">
    <property type="entry name" value="GldH_lipo"/>
    <property type="match status" value="1"/>
</dbReference>
<sequence>MKSSRLSSWVPAVLACLFLLNACTPNTDVFEKNVPIPEHSWSKRFKPTIDFTVKDTSIQYRIFVVIRHSDAYRYRNIWLNVQSVAPNGDTSKQALDLRLATDDKGWLGSGMDDLFDHRILITRPGLLQAGTYHFSLEQIMREDPLEYVMNAGIRVEKVQQ</sequence>
<organism evidence="2 3">
    <name type="scientific">Candidatus Pseudobacter hemicellulosilyticus</name>
    <dbReference type="NCBI Taxonomy" id="3121375"/>
    <lineage>
        <taxon>Bacteria</taxon>
        <taxon>Pseudomonadati</taxon>
        <taxon>Bacteroidota</taxon>
        <taxon>Chitinophagia</taxon>
        <taxon>Chitinophagales</taxon>
        <taxon>Chitinophagaceae</taxon>
        <taxon>Pseudobacter</taxon>
    </lineage>
</organism>
<dbReference type="Proteomes" id="UP001220610">
    <property type="component" value="Chromosome"/>
</dbReference>
<dbReference type="PROSITE" id="PS51257">
    <property type="entry name" value="PROKAR_LIPOPROTEIN"/>
    <property type="match status" value="1"/>
</dbReference>
<proteinExistence type="predicted"/>
<evidence type="ECO:0000313" key="3">
    <source>
        <dbReference type="Proteomes" id="UP001220610"/>
    </source>
</evidence>
<dbReference type="EMBL" id="CP119311">
    <property type="protein sequence ID" value="WEK36636.1"/>
    <property type="molecule type" value="Genomic_DNA"/>
</dbReference>
<dbReference type="AlphaFoldDB" id="A0AAJ6BIV3"/>
<accession>A0AAJ6BIV3</accession>
<evidence type="ECO:0000313" key="2">
    <source>
        <dbReference type="EMBL" id="WEK36636.1"/>
    </source>
</evidence>
<protein>
    <submittedName>
        <fullName evidence="2">Gliding motility lipoprotein GldH</fullName>
    </submittedName>
</protein>
<keyword evidence="1" id="KW-0732">Signal</keyword>
<reference evidence="2" key="1">
    <citation type="submission" date="2023-03" db="EMBL/GenBank/DDBJ databases">
        <title>Andean soil-derived lignocellulolytic bacterial consortium as a source of novel taxa and putative plastic-active enzymes.</title>
        <authorList>
            <person name="Diaz-Garcia L."/>
            <person name="Chuvochina M."/>
            <person name="Feuerriegel G."/>
            <person name="Bunk B."/>
            <person name="Sproer C."/>
            <person name="Streit W.R."/>
            <person name="Rodriguez L.M."/>
            <person name="Overmann J."/>
            <person name="Jimenez D.J."/>
        </authorList>
    </citation>
    <scope>NUCLEOTIDE SEQUENCE</scope>
    <source>
        <strain evidence="2">MAG 7</strain>
    </source>
</reference>